<dbReference type="AlphaFoldDB" id="A0A926IAS2"/>
<dbReference type="EMBL" id="JACRTC010000001">
    <property type="protein sequence ID" value="MBC8569402.1"/>
    <property type="molecule type" value="Genomic_DNA"/>
</dbReference>
<dbReference type="Gene3D" id="2.60.40.2340">
    <property type="match status" value="1"/>
</dbReference>
<proteinExistence type="predicted"/>
<evidence type="ECO:0000256" key="1">
    <source>
        <dbReference type="SAM" id="MobiDB-lite"/>
    </source>
</evidence>
<reference evidence="3" key="1">
    <citation type="submission" date="2020-08" db="EMBL/GenBank/DDBJ databases">
        <title>Genome public.</title>
        <authorList>
            <person name="Liu C."/>
            <person name="Sun Q."/>
        </authorList>
    </citation>
    <scope>NUCLEOTIDE SEQUENCE</scope>
    <source>
        <strain evidence="3">NSJ-54</strain>
    </source>
</reference>
<feature type="compositionally biased region" description="Polar residues" evidence="1">
    <location>
        <begin position="1110"/>
        <end position="1120"/>
    </location>
</feature>
<comment type="caution">
    <text evidence="3">The sequence shown here is derived from an EMBL/GenBank/DDBJ whole genome shotgun (WGS) entry which is preliminary data.</text>
</comment>
<dbReference type="Pfam" id="PF13472">
    <property type="entry name" value="Lipase_GDSL_2"/>
    <property type="match status" value="1"/>
</dbReference>
<dbReference type="Gene3D" id="2.60.120.560">
    <property type="entry name" value="Exo-inulinase, domain 1"/>
    <property type="match status" value="3"/>
</dbReference>
<dbReference type="SUPFAM" id="SSF52266">
    <property type="entry name" value="SGNH hydrolase"/>
    <property type="match status" value="1"/>
</dbReference>
<organism evidence="3 4">
    <name type="scientific">Zongyangia hominis</name>
    <dbReference type="NCBI Taxonomy" id="2763677"/>
    <lineage>
        <taxon>Bacteria</taxon>
        <taxon>Bacillati</taxon>
        <taxon>Bacillota</taxon>
        <taxon>Clostridia</taxon>
        <taxon>Eubacteriales</taxon>
        <taxon>Oscillospiraceae</taxon>
        <taxon>Zongyangia</taxon>
    </lineage>
</organism>
<dbReference type="PANTHER" id="PTHR30383:SF5">
    <property type="entry name" value="SGNH HYDROLASE-TYPE ESTERASE DOMAIN-CONTAINING PROTEIN"/>
    <property type="match status" value="1"/>
</dbReference>
<dbReference type="InterPro" id="IPR051532">
    <property type="entry name" value="Ester_Hydrolysis_Enzymes"/>
</dbReference>
<dbReference type="PANTHER" id="PTHR30383">
    <property type="entry name" value="THIOESTERASE 1/PROTEASE 1/LYSOPHOSPHOLIPASE L1"/>
    <property type="match status" value="1"/>
</dbReference>
<protein>
    <recommendedName>
        <fullName evidence="2">SGNH hydrolase-type esterase domain-containing protein</fullName>
    </recommendedName>
</protein>
<name>A0A926IAS2_9FIRM</name>
<feature type="region of interest" description="Disordered" evidence="1">
    <location>
        <begin position="1077"/>
        <end position="1120"/>
    </location>
</feature>
<dbReference type="RefSeq" id="WP_262396504.1">
    <property type="nucleotide sequence ID" value="NZ_JACRTC010000001.1"/>
</dbReference>
<dbReference type="Proteomes" id="UP000660861">
    <property type="component" value="Unassembled WGS sequence"/>
</dbReference>
<sequence length="1147" mass="122700">MRRRRKKSGQGLGRRWGLLAFALIFALMSALPMGALTASGAGSSLSNWKGGSFTEQGDVVSLGNTGGSNNVVVSDTSAKAFVFEADMKVTDGVEGGEAGLLFGVENRDNPGNQWCCMKVRKAGLWAFNLSDYTQNDGLLINMPIPKFTLSGETVHLKLVADMEGNLSFYVSDMDTPVTVKSYPKYQGGYVGFTTWNAAAEFTNVSFVDNTPPTQSVLGAYKGGSFTESGSAITLGSTGGDNVVVSETYAKAFVFEADMTVPSSAGEAGLLFGVKNRDNPGNQWCCMKVRQQGLWAFNLSDYQEAEGLLINLPINNFTFQGKNHLKLVADGDGNLSFYVNDMENPVTTKSYPRYQGGYLGFTSIGTEATFENIQFTDTTIEQFNSNLTGWEAVNSTWHILDNGIQGSTLTGDGFYTAAESVSGDFTLQADVTVESGTALGLVFHAQGSNVAVDGSYVVNCDIDAQCFKFFRFPSYGMSLIASKSFAEAGFTPVRGKNYPMKLSMADGKATMYFDNQVIFDQIPDINTANPYTGGRVGIMGCNAMVRFQNVYLRTGSSNNALTDFTLEPHIQEMMDGNNFYYIVPASSDVKNLAPTFTIPAAATVDKASGSAQDFSSPVTYTVTAANGDEALYTVTVYSEAAISQADRDKAQAISQRIGALPEPLTAADKDAVTALKADYDGLTTLQKMLVVGRDKLANAVAQVEKLTRPLRITCVGDSITQGVGSSNEGAYSYPAQLQKILGDGYQVKNAGVSGSNVTKDKGFPYWTTARYREGKDFAPDIAIIMIGTNDALNDFVWNPSDPQGSNSLFRLDYNTLIEEYKALPNSPKIFMVLPMVSYQTEGRQENLVNYIIPTLREIAKEQGIELIDMNAFTTGHPDWFPDGLHPHDTAYGIIAGEFAKYIRGYADPKLSAILVDGKPLEGFDASADSFDVIVPRGATIPAITATAADNDAKVVVSGPITALPGEVAITVTSGDGRSTKTYTVRLAAQKQTLQEAYDAARQAIDGYQPSNDTTADALMALVQGAIENDEITAAWSDPMSLQPATGQKDGKITGEITLSKAGETPLVLSIEYVIPKLGGGTQPPEKPSKPSIGGGNHSGFTWPDLSGGQESGTTGKANPQSGDNSQIAVALLILAASACLVFHRRGKK</sequence>
<evidence type="ECO:0000313" key="4">
    <source>
        <dbReference type="Proteomes" id="UP000660861"/>
    </source>
</evidence>
<dbReference type="InterPro" id="IPR036514">
    <property type="entry name" value="SGNH_hydro_sf"/>
</dbReference>
<dbReference type="GO" id="GO:0004622">
    <property type="term" value="F:phosphatidylcholine lysophospholipase activity"/>
    <property type="evidence" value="ECO:0007669"/>
    <property type="project" value="TreeGrafter"/>
</dbReference>
<accession>A0A926IAS2</accession>
<dbReference type="InterPro" id="IPR013830">
    <property type="entry name" value="SGNH_hydro"/>
</dbReference>
<gene>
    <name evidence="3" type="ORF">H8709_00970</name>
</gene>
<dbReference type="Gene3D" id="3.40.50.1110">
    <property type="entry name" value="SGNH hydrolase"/>
    <property type="match status" value="1"/>
</dbReference>
<evidence type="ECO:0000259" key="2">
    <source>
        <dbReference type="Pfam" id="PF13472"/>
    </source>
</evidence>
<keyword evidence="4" id="KW-1185">Reference proteome</keyword>
<evidence type="ECO:0000313" key="3">
    <source>
        <dbReference type="EMBL" id="MBC8569402.1"/>
    </source>
</evidence>
<feature type="domain" description="SGNH hydrolase-type esterase" evidence="2">
    <location>
        <begin position="713"/>
        <end position="890"/>
    </location>
</feature>